<evidence type="ECO:0000313" key="1">
    <source>
        <dbReference type="EMBL" id="TDT18099.1"/>
    </source>
</evidence>
<evidence type="ECO:0000313" key="2">
    <source>
        <dbReference type="Proteomes" id="UP000294558"/>
    </source>
</evidence>
<sequence>MQQQMQPQEPIIRFDDNEVDVAAQLVPQLGYEEAERIFEMSVRTNRPLERIIAEAA</sequence>
<dbReference type="Proteomes" id="UP000294558">
    <property type="component" value="Unassembled WGS sequence"/>
</dbReference>
<protein>
    <submittedName>
        <fullName evidence="1">Uncharacterized protein</fullName>
    </submittedName>
</protein>
<dbReference type="AlphaFoldDB" id="A0A4R7I534"/>
<comment type="caution">
    <text evidence="1">The sequence shown here is derived from an EMBL/GenBank/DDBJ whole genome shotgun (WGS) entry which is preliminary data.</text>
</comment>
<dbReference type="EMBL" id="SOAU01000001">
    <property type="protein sequence ID" value="TDT18099.1"/>
    <property type="molecule type" value="Genomic_DNA"/>
</dbReference>
<organism evidence="1 2">
    <name type="scientific">Ilumatobacter fluminis</name>
    <dbReference type="NCBI Taxonomy" id="467091"/>
    <lineage>
        <taxon>Bacteria</taxon>
        <taxon>Bacillati</taxon>
        <taxon>Actinomycetota</taxon>
        <taxon>Acidimicrobiia</taxon>
        <taxon>Acidimicrobiales</taxon>
        <taxon>Ilumatobacteraceae</taxon>
        <taxon>Ilumatobacter</taxon>
    </lineage>
</organism>
<gene>
    <name evidence="1" type="ORF">BDK89_3715</name>
</gene>
<accession>A0A4R7I534</accession>
<dbReference type="RefSeq" id="WP_166657680.1">
    <property type="nucleotide sequence ID" value="NZ_SOAU01000001.1"/>
</dbReference>
<reference evidence="1 2" key="1">
    <citation type="submission" date="2019-03" db="EMBL/GenBank/DDBJ databases">
        <title>Sequencing the genomes of 1000 actinobacteria strains.</title>
        <authorList>
            <person name="Klenk H.-P."/>
        </authorList>
    </citation>
    <scope>NUCLEOTIDE SEQUENCE [LARGE SCALE GENOMIC DNA]</scope>
    <source>
        <strain evidence="1 2">DSM 18936</strain>
    </source>
</reference>
<proteinExistence type="predicted"/>
<keyword evidence="2" id="KW-1185">Reference proteome</keyword>
<name>A0A4R7I534_9ACTN</name>